<dbReference type="Gene3D" id="1.10.287.500">
    <property type="entry name" value="Helix hairpin bin"/>
    <property type="match status" value="1"/>
</dbReference>
<proteinExistence type="predicted"/>
<evidence type="ECO:0008006" key="3">
    <source>
        <dbReference type="Google" id="ProtNLM"/>
    </source>
</evidence>
<dbReference type="RefSeq" id="WP_011372610.1">
    <property type="nucleotide sequence ID" value="NC_007575.1"/>
</dbReference>
<dbReference type="EMBL" id="CP000153">
    <property type="protein sequence ID" value="ABB44258.1"/>
    <property type="molecule type" value="Genomic_DNA"/>
</dbReference>
<dbReference type="AlphaFoldDB" id="Q30RX3"/>
<dbReference type="SUPFAM" id="SSF75708">
    <property type="entry name" value="Chemotaxis phosphatase CheZ"/>
    <property type="match status" value="1"/>
</dbReference>
<dbReference type="Proteomes" id="UP000002714">
    <property type="component" value="Chromosome"/>
</dbReference>
<keyword evidence="2" id="KW-1185">Reference proteome</keyword>
<protein>
    <recommendedName>
        <fullName evidence="3">Chemotaxis protein CheZ</fullName>
    </recommendedName>
</protein>
<dbReference type="OrthoDB" id="5347695at2"/>
<sequence>MRDEEKVVFEYPNGYSEDTSHLWPLPATRENKMVSQLDEVTRESEEKSVEIFDLLDNVYNEFLEKEEKITKTLELFERNIVLLERLSSKFPEVKAFALSLEKNRVAIREVDRVLETFRANNDSLLECMEIMQYQDINRQKIERVINVMRSLSNYMNNLLDGRVEDKSRVSSAQHITGDTHNELVSNDEIEALLSQFAS</sequence>
<evidence type="ECO:0000313" key="2">
    <source>
        <dbReference type="Proteomes" id="UP000002714"/>
    </source>
</evidence>
<reference evidence="1 2" key="1">
    <citation type="journal article" date="2008" name="Appl. Environ. Microbiol.">
        <title>Genome of the epsilonproteobacterial chemolithoautotroph Sulfurimonas denitrificans.</title>
        <authorList>
            <person name="Sievert S.M."/>
            <person name="Scott K.M."/>
            <person name="Klotz M.G."/>
            <person name="Chain P.S.G."/>
            <person name="Hauser L.J."/>
            <person name="Hemp J."/>
            <person name="Huegler M."/>
            <person name="Land M."/>
            <person name="Lapidus A."/>
            <person name="Larimer F.W."/>
            <person name="Lucas S."/>
            <person name="Malfatti S.A."/>
            <person name="Meyer F."/>
            <person name="Paulsen I.T."/>
            <person name="Ren Q."/>
            <person name="Simon J."/>
            <person name="Bailey K."/>
            <person name="Diaz E."/>
            <person name="Fitzpatrick K.A."/>
            <person name="Glover B."/>
            <person name="Gwatney N."/>
            <person name="Korajkic A."/>
            <person name="Long A."/>
            <person name="Mobberley J.M."/>
            <person name="Pantry S.N."/>
            <person name="Pazder G."/>
            <person name="Peterson S."/>
            <person name="Quintanilla J.D."/>
            <person name="Sprinkle R."/>
            <person name="Stephens J."/>
            <person name="Thomas P."/>
            <person name="Vaughn R."/>
            <person name="Weber M.J."/>
            <person name="Wooten L.L."/>
        </authorList>
    </citation>
    <scope>NUCLEOTIDE SEQUENCE [LARGE SCALE GENOMIC DNA]</scope>
    <source>
        <strain evidence="2">ATCC 33889 / DSM 1251</strain>
    </source>
</reference>
<organism evidence="1 2">
    <name type="scientific">Sulfurimonas denitrificans (strain ATCC 33889 / DSM 1251)</name>
    <name type="common">Thiomicrospira denitrificans (strain ATCC 33889 / DSM 1251)</name>
    <dbReference type="NCBI Taxonomy" id="326298"/>
    <lineage>
        <taxon>Bacteria</taxon>
        <taxon>Pseudomonadati</taxon>
        <taxon>Campylobacterota</taxon>
        <taxon>Epsilonproteobacteria</taxon>
        <taxon>Campylobacterales</taxon>
        <taxon>Sulfurimonadaceae</taxon>
        <taxon>Sulfurimonas</taxon>
    </lineage>
</organism>
<name>Q30RX3_SULDN</name>
<evidence type="ECO:0000313" key="1">
    <source>
        <dbReference type="EMBL" id="ABB44258.1"/>
    </source>
</evidence>
<dbReference type="KEGG" id="tdn:Suden_0980"/>
<gene>
    <name evidence="1" type="ordered locus">Suden_0980</name>
</gene>
<dbReference type="HOGENOM" id="CLU_077334_0_0_7"/>
<dbReference type="eggNOG" id="ENOG50338G0">
    <property type="taxonomic scope" value="Bacteria"/>
</dbReference>
<accession>Q30RX3</accession>
<dbReference type="STRING" id="326298.Suden_0980"/>